<dbReference type="InterPro" id="IPR038596">
    <property type="entry name" value="Janus_sf"/>
</dbReference>
<dbReference type="SUPFAM" id="SSF143724">
    <property type="entry name" value="PHP14-like"/>
    <property type="match status" value="1"/>
</dbReference>
<dbReference type="GO" id="GO:0007548">
    <property type="term" value="P:sex differentiation"/>
    <property type="evidence" value="ECO:0007669"/>
    <property type="project" value="UniProtKB-KW"/>
</dbReference>
<evidence type="ECO:0000256" key="3">
    <source>
        <dbReference type="ARBA" id="ARBA00022782"/>
    </source>
</evidence>
<sequence>MMAGRRWLRRPILAVATLAAASPLLGGLRSWNLCARPPLGAFGALFPAHPVLHSLATRGSSISADAGPTTSAEDLRQAADLRTSAKGSQLEASASAAALAQLPGVVVDEGTFKYVLLQVTAKSGEQRYLVRGTAGAEFHKDVAIPFVRAYVAQGFGVEILGGGRITHDAEGKALRIYGFSYGFPWADGVGHEISEQVCREQFPDYQVEWSNEGY</sequence>
<evidence type="ECO:0000256" key="5">
    <source>
        <dbReference type="PIRSR" id="PIRSR607702-1"/>
    </source>
</evidence>
<dbReference type="GO" id="GO:0005829">
    <property type="term" value="C:cytosol"/>
    <property type="evidence" value="ECO:0007669"/>
    <property type="project" value="TreeGrafter"/>
</dbReference>
<proteinExistence type="inferred from homology"/>
<organism evidence="7 8">
    <name type="scientific">Polarella glacialis</name>
    <name type="common">Dinoflagellate</name>
    <dbReference type="NCBI Taxonomy" id="89957"/>
    <lineage>
        <taxon>Eukaryota</taxon>
        <taxon>Sar</taxon>
        <taxon>Alveolata</taxon>
        <taxon>Dinophyceae</taxon>
        <taxon>Suessiales</taxon>
        <taxon>Suessiaceae</taxon>
        <taxon>Polarella</taxon>
    </lineage>
</organism>
<dbReference type="Gene3D" id="3.50.20.20">
    <property type="entry name" value="Janus/Ocnus"/>
    <property type="match status" value="1"/>
</dbReference>
<comment type="caution">
    <text evidence="7">The sequence shown here is derived from an EMBL/GenBank/DDBJ whole genome shotgun (WGS) entry which is preliminary data.</text>
</comment>
<evidence type="ECO:0000313" key="7">
    <source>
        <dbReference type="EMBL" id="CAE8658470.1"/>
    </source>
</evidence>
<dbReference type="Pfam" id="PF05005">
    <property type="entry name" value="Ocnus"/>
    <property type="match status" value="1"/>
</dbReference>
<feature type="active site" description="Proton acceptor" evidence="5">
    <location>
        <position position="139"/>
    </location>
</feature>
<dbReference type="Proteomes" id="UP000626109">
    <property type="component" value="Unassembled WGS sequence"/>
</dbReference>
<dbReference type="AlphaFoldDB" id="A0A813IWX8"/>
<keyword evidence="4" id="KW-0726">Sexual differentiation</keyword>
<feature type="binding site" evidence="6">
    <location>
        <position position="113"/>
    </location>
    <ligand>
        <name>substrate</name>
    </ligand>
</feature>
<dbReference type="GO" id="GO:0030154">
    <property type="term" value="P:cell differentiation"/>
    <property type="evidence" value="ECO:0007669"/>
    <property type="project" value="UniProtKB-KW"/>
</dbReference>
<dbReference type="PANTHER" id="PTHR12258:SF5">
    <property type="entry name" value="BCDNA.GH02250-RELATED"/>
    <property type="match status" value="1"/>
</dbReference>
<evidence type="ECO:0000256" key="4">
    <source>
        <dbReference type="ARBA" id="ARBA00022928"/>
    </source>
</evidence>
<dbReference type="EMBL" id="CAJNNW010016065">
    <property type="protein sequence ID" value="CAE8658470.1"/>
    <property type="molecule type" value="Genomic_DNA"/>
</dbReference>
<gene>
    <name evidence="7" type="ORF">PGLA2088_LOCUS13425</name>
</gene>
<comment type="similarity">
    <text evidence="2">Belongs to the janus family.</text>
</comment>
<evidence type="ECO:0008006" key="9">
    <source>
        <dbReference type="Google" id="ProtNLM"/>
    </source>
</evidence>
<dbReference type="PANTHER" id="PTHR12258">
    <property type="entry name" value="JANUS-A/JANUS-B"/>
    <property type="match status" value="1"/>
</dbReference>
<evidence type="ECO:0000256" key="1">
    <source>
        <dbReference type="ARBA" id="ARBA00002508"/>
    </source>
</evidence>
<evidence type="ECO:0000256" key="6">
    <source>
        <dbReference type="PIRSR" id="PIRSR607702-2"/>
    </source>
</evidence>
<accession>A0A813IWX8</accession>
<dbReference type="GO" id="GO:0101006">
    <property type="term" value="F:protein histidine phosphatase activity"/>
    <property type="evidence" value="ECO:0007669"/>
    <property type="project" value="TreeGrafter"/>
</dbReference>
<evidence type="ECO:0000313" key="8">
    <source>
        <dbReference type="Proteomes" id="UP000626109"/>
    </source>
</evidence>
<reference evidence="7" key="1">
    <citation type="submission" date="2021-02" db="EMBL/GenBank/DDBJ databases">
        <authorList>
            <person name="Dougan E. K."/>
            <person name="Rhodes N."/>
            <person name="Thang M."/>
            <person name="Chan C."/>
        </authorList>
    </citation>
    <scope>NUCLEOTIDE SEQUENCE</scope>
</reference>
<keyword evidence="3" id="KW-0221">Differentiation</keyword>
<comment type="function">
    <text evidence="1">JanA and janB regulate somatic sex differentiation.</text>
</comment>
<name>A0A813IWX8_POLGL</name>
<protein>
    <recommendedName>
        <fullName evidence="9">14 kDa phosphohistidine phosphatase</fullName>
    </recommendedName>
</protein>
<evidence type="ECO:0000256" key="2">
    <source>
        <dbReference type="ARBA" id="ARBA00010971"/>
    </source>
</evidence>
<dbReference type="InterPro" id="IPR007702">
    <property type="entry name" value="Janus"/>
</dbReference>